<evidence type="ECO:0000256" key="2">
    <source>
        <dbReference type="ARBA" id="ARBA00022525"/>
    </source>
</evidence>
<evidence type="ECO:0000256" key="3">
    <source>
        <dbReference type="ARBA" id="ARBA00022729"/>
    </source>
</evidence>
<dbReference type="NCBIfam" id="NF033679">
    <property type="entry name" value="DNRLRE_dom"/>
    <property type="match status" value="1"/>
</dbReference>
<evidence type="ECO:0000313" key="6">
    <source>
        <dbReference type="Proteomes" id="UP001225316"/>
    </source>
</evidence>
<dbReference type="Pfam" id="PF24517">
    <property type="entry name" value="CBM96"/>
    <property type="match status" value="1"/>
</dbReference>
<evidence type="ECO:0000259" key="4">
    <source>
        <dbReference type="Pfam" id="PF24517"/>
    </source>
</evidence>
<keyword evidence="6" id="KW-1185">Reference proteome</keyword>
<reference evidence="5 6" key="1">
    <citation type="submission" date="2023-04" db="EMBL/GenBank/DDBJ databases">
        <title>A novel bacteria isolated from coastal sediment.</title>
        <authorList>
            <person name="Liu X.-J."/>
            <person name="Du Z.-J."/>
        </authorList>
    </citation>
    <scope>NUCLEOTIDE SEQUENCE [LARGE SCALE GENOMIC DNA]</scope>
    <source>
        <strain evidence="5 6">SDUM461003</strain>
    </source>
</reference>
<name>A0ABU1AT19_9BACT</name>
<keyword evidence="3" id="KW-0732">Signal</keyword>
<comment type="caution">
    <text evidence="5">The sequence shown here is derived from an EMBL/GenBank/DDBJ whole genome shotgun (WGS) entry which is preliminary data.</text>
</comment>
<comment type="subcellular location">
    <subcellularLocation>
        <location evidence="1">Secreted</location>
    </subcellularLocation>
</comment>
<accession>A0ABU1AT19</accession>
<protein>
    <submittedName>
        <fullName evidence="5">DNRLRE domain-containing protein</fullName>
    </submittedName>
</protein>
<organism evidence="5 6">
    <name type="scientific">Thalassobacterium maritimum</name>
    <dbReference type="NCBI Taxonomy" id="3041265"/>
    <lineage>
        <taxon>Bacteria</taxon>
        <taxon>Pseudomonadati</taxon>
        <taxon>Verrucomicrobiota</taxon>
        <taxon>Opitutia</taxon>
        <taxon>Puniceicoccales</taxon>
        <taxon>Coraliomargaritaceae</taxon>
        <taxon>Thalassobacterium</taxon>
    </lineage>
</organism>
<evidence type="ECO:0000313" key="5">
    <source>
        <dbReference type="EMBL" id="MDQ8207231.1"/>
    </source>
</evidence>
<gene>
    <name evidence="5" type="ORF">QEH52_06915</name>
</gene>
<sequence length="280" mass="29849">MGLYILWVKVVKNHTMRLTAIILFPSLAIVSSLNAGVALATAIEDAYVLAADPNTVFNDEQLLVKRERNNGSVSRKIWIKFDLSEFTLAADTGATLNLKISDPVYDPSSPSSHSVNVYALNANFTASEGELGRDWSDELLTFNNAPGNDSSYTSTDSSDTSFLGSFTTQSSGPTSNVGTIYSFEFSNLSTYTNSGDSTITLILTTSSPGDSNLKFASSENIQIAEALNNDGDPNNDIPAVTGPELQFSVVPEPAHATLLLGLAAGWLVSRRKLGGVGPRL</sequence>
<feature type="domain" description="Carbohydrate-binding module family 96" evidence="4">
    <location>
        <begin position="41"/>
        <end position="157"/>
    </location>
</feature>
<proteinExistence type="predicted"/>
<keyword evidence="2" id="KW-0964">Secreted</keyword>
<dbReference type="EMBL" id="JARXHW010000011">
    <property type="protein sequence ID" value="MDQ8207231.1"/>
    <property type="molecule type" value="Genomic_DNA"/>
</dbReference>
<dbReference type="Proteomes" id="UP001225316">
    <property type="component" value="Unassembled WGS sequence"/>
</dbReference>
<dbReference type="InterPro" id="IPR055372">
    <property type="entry name" value="CBM96"/>
</dbReference>
<evidence type="ECO:0000256" key="1">
    <source>
        <dbReference type="ARBA" id="ARBA00004613"/>
    </source>
</evidence>